<name>A0A9D5BZB8_9LILI</name>
<accession>A0A9D5BZB8</accession>
<feature type="compositionally biased region" description="Basic and acidic residues" evidence="1">
    <location>
        <begin position="129"/>
        <end position="152"/>
    </location>
</feature>
<dbReference type="InterPro" id="IPR010259">
    <property type="entry name" value="S8pro/Inhibitor_I9"/>
</dbReference>
<evidence type="ECO:0000256" key="2">
    <source>
        <dbReference type="SAM" id="SignalP"/>
    </source>
</evidence>
<evidence type="ECO:0000313" key="4">
    <source>
        <dbReference type="EMBL" id="KAJ0963545.1"/>
    </source>
</evidence>
<organism evidence="4 5">
    <name type="scientific">Dioscorea zingiberensis</name>
    <dbReference type="NCBI Taxonomy" id="325984"/>
    <lineage>
        <taxon>Eukaryota</taxon>
        <taxon>Viridiplantae</taxon>
        <taxon>Streptophyta</taxon>
        <taxon>Embryophyta</taxon>
        <taxon>Tracheophyta</taxon>
        <taxon>Spermatophyta</taxon>
        <taxon>Magnoliopsida</taxon>
        <taxon>Liliopsida</taxon>
        <taxon>Dioscoreales</taxon>
        <taxon>Dioscoreaceae</taxon>
        <taxon>Dioscorea</taxon>
    </lineage>
</organism>
<dbReference type="AlphaFoldDB" id="A0A9D5BZB8"/>
<evidence type="ECO:0000313" key="5">
    <source>
        <dbReference type="Proteomes" id="UP001085076"/>
    </source>
</evidence>
<dbReference type="OrthoDB" id="10634989at2759"/>
<dbReference type="InterPro" id="IPR037045">
    <property type="entry name" value="S8pro/Inhibitor_I9_sf"/>
</dbReference>
<feature type="signal peptide" evidence="2">
    <location>
        <begin position="1"/>
        <end position="18"/>
    </location>
</feature>
<evidence type="ECO:0000256" key="1">
    <source>
        <dbReference type="SAM" id="MobiDB-lite"/>
    </source>
</evidence>
<feature type="domain" description="Inhibitor I9" evidence="3">
    <location>
        <begin position="37"/>
        <end position="114"/>
    </location>
</feature>
<feature type="region of interest" description="Disordered" evidence="1">
    <location>
        <begin position="129"/>
        <end position="177"/>
    </location>
</feature>
<proteinExistence type="predicted"/>
<keyword evidence="2" id="KW-0732">Signal</keyword>
<dbReference type="Proteomes" id="UP001085076">
    <property type="component" value="Miscellaneous, Linkage group lg09"/>
</dbReference>
<gene>
    <name evidence="4" type="ORF">J5N97_028667</name>
</gene>
<keyword evidence="5" id="KW-1185">Reference proteome</keyword>
<dbReference type="Pfam" id="PF05922">
    <property type="entry name" value="Inhibitor_I9"/>
    <property type="match status" value="1"/>
</dbReference>
<dbReference type="Gene3D" id="3.30.70.80">
    <property type="entry name" value="Peptidase S8 propeptide/proteinase inhibitor I9"/>
    <property type="match status" value="1"/>
</dbReference>
<feature type="chain" id="PRO_5039732938" description="Inhibitor I9 domain-containing protein" evidence="2">
    <location>
        <begin position="19"/>
        <end position="177"/>
    </location>
</feature>
<comment type="caution">
    <text evidence="4">The sequence shown here is derived from an EMBL/GenBank/DDBJ whole genome shotgun (WGS) entry which is preliminary data.</text>
</comment>
<dbReference type="EMBL" id="JAGGNH010000009">
    <property type="protein sequence ID" value="KAJ0963545.1"/>
    <property type="molecule type" value="Genomic_DNA"/>
</dbReference>
<sequence>MSSLRPLIFLALLMLVQAQHVPIDDFAAEESSEEHFTYIVLTDNKAMPPQYKSVDQWYWSLLNSLPAQRPELKPKLLYVYPLLHGFAAFLTPQQAELLSKSPGLINIYIDKSTKIEEFGEAKDAEAKDVNKEVVDGGVKREGERDDEGKRSGDNLISEIDLQRSDEGLEEAGMKKRK</sequence>
<reference evidence="4" key="1">
    <citation type="submission" date="2021-03" db="EMBL/GenBank/DDBJ databases">
        <authorList>
            <person name="Li Z."/>
            <person name="Yang C."/>
        </authorList>
    </citation>
    <scope>NUCLEOTIDE SEQUENCE</scope>
    <source>
        <strain evidence="4">Dzin_1.0</strain>
        <tissue evidence="4">Leaf</tissue>
    </source>
</reference>
<reference evidence="4" key="2">
    <citation type="journal article" date="2022" name="Hortic Res">
        <title>The genome of Dioscorea zingiberensis sheds light on the biosynthesis, origin and evolution of the medicinally important diosgenin saponins.</title>
        <authorList>
            <person name="Li Y."/>
            <person name="Tan C."/>
            <person name="Li Z."/>
            <person name="Guo J."/>
            <person name="Li S."/>
            <person name="Chen X."/>
            <person name="Wang C."/>
            <person name="Dai X."/>
            <person name="Yang H."/>
            <person name="Song W."/>
            <person name="Hou L."/>
            <person name="Xu J."/>
            <person name="Tong Z."/>
            <person name="Xu A."/>
            <person name="Yuan X."/>
            <person name="Wang W."/>
            <person name="Yang Q."/>
            <person name="Chen L."/>
            <person name="Sun Z."/>
            <person name="Wang K."/>
            <person name="Pan B."/>
            <person name="Chen J."/>
            <person name="Bao Y."/>
            <person name="Liu F."/>
            <person name="Qi X."/>
            <person name="Gang D.R."/>
            <person name="Wen J."/>
            <person name="Li J."/>
        </authorList>
    </citation>
    <scope>NUCLEOTIDE SEQUENCE</scope>
    <source>
        <strain evidence="4">Dzin_1.0</strain>
    </source>
</reference>
<protein>
    <recommendedName>
        <fullName evidence="3">Inhibitor I9 domain-containing protein</fullName>
    </recommendedName>
</protein>
<evidence type="ECO:0000259" key="3">
    <source>
        <dbReference type="Pfam" id="PF05922"/>
    </source>
</evidence>